<dbReference type="STRING" id="1395571.TMS3_0121905"/>
<dbReference type="Proteomes" id="UP000030063">
    <property type="component" value="Unassembled WGS sequence"/>
</dbReference>
<proteinExistence type="predicted"/>
<keyword evidence="7" id="KW-1185">Reference proteome</keyword>
<dbReference type="AlphaFoldDB" id="A0A0A1YE08"/>
<dbReference type="GO" id="GO:0043709">
    <property type="term" value="P:cell adhesion involved in single-species biofilm formation"/>
    <property type="evidence" value="ECO:0007669"/>
    <property type="project" value="TreeGrafter"/>
</dbReference>
<feature type="domain" description="GGDEF" evidence="5">
    <location>
        <begin position="177"/>
        <end position="308"/>
    </location>
</feature>
<dbReference type="PROSITE" id="PS50887">
    <property type="entry name" value="GGDEF"/>
    <property type="match status" value="1"/>
</dbReference>
<comment type="cofactor">
    <cofactor evidence="1">
        <name>Mg(2+)</name>
        <dbReference type="ChEBI" id="CHEBI:18420"/>
    </cofactor>
</comment>
<evidence type="ECO:0000256" key="3">
    <source>
        <dbReference type="ARBA" id="ARBA00012528"/>
    </source>
</evidence>
<dbReference type="PANTHER" id="PTHR45138">
    <property type="entry name" value="REGULATORY COMPONENTS OF SENSORY TRANSDUCTION SYSTEM"/>
    <property type="match status" value="1"/>
</dbReference>
<organism evidence="6 7">
    <name type="scientific">Pseudomonas taeanensis MS-3</name>
    <dbReference type="NCBI Taxonomy" id="1395571"/>
    <lineage>
        <taxon>Bacteria</taxon>
        <taxon>Pseudomonadati</taxon>
        <taxon>Pseudomonadota</taxon>
        <taxon>Gammaproteobacteria</taxon>
        <taxon>Pseudomonadales</taxon>
        <taxon>Pseudomonadaceae</taxon>
        <taxon>Pseudomonas</taxon>
    </lineage>
</organism>
<dbReference type="RefSeq" id="WP_025167330.1">
    <property type="nucleotide sequence ID" value="NZ_AWSQ01000009.1"/>
</dbReference>
<sequence>MVPPSQNNTIDFDAAKLQRLGFPSNRAHSMRPVSLAQLRQQLSMQLQTSLDVERILNLFFCEVQRLVPLDALAYQHQTSDLRLELGERANHSATYRLSHEGEYLGELIFRRKRRFDDPELGQLESLLASLLFPLRNALLYRTAVQSALRDPLTNTGNRIAMDQALEREVELARRNLMPLSLLMLDLDHFKQVNDNHGHSVGDEVLKAVATTLKSQLRNVDMVFRYGGEEFLVLLSGTCREAASMVGERLRQAVLELQCVAQGQPIKLSISLGCAPLLPGESPESLLQRADTALYAAKRDGRNRLSMAS</sequence>
<comment type="subcellular location">
    <subcellularLocation>
        <location evidence="2">Cell inner membrane</location>
    </subcellularLocation>
</comment>
<dbReference type="FunFam" id="3.30.70.270:FF:000001">
    <property type="entry name" value="Diguanylate cyclase domain protein"/>
    <property type="match status" value="1"/>
</dbReference>
<evidence type="ECO:0000313" key="7">
    <source>
        <dbReference type="Proteomes" id="UP000030063"/>
    </source>
</evidence>
<dbReference type="GO" id="GO:0052621">
    <property type="term" value="F:diguanylate cyclase activity"/>
    <property type="evidence" value="ECO:0007669"/>
    <property type="project" value="UniProtKB-EC"/>
</dbReference>
<dbReference type="PANTHER" id="PTHR45138:SF9">
    <property type="entry name" value="DIGUANYLATE CYCLASE DGCM-RELATED"/>
    <property type="match status" value="1"/>
</dbReference>
<dbReference type="InterPro" id="IPR029787">
    <property type="entry name" value="Nucleotide_cyclase"/>
</dbReference>
<accession>A0A0A1YE08</accession>
<protein>
    <recommendedName>
        <fullName evidence="3">diguanylate cyclase</fullName>
        <ecNumber evidence="3">2.7.7.65</ecNumber>
    </recommendedName>
</protein>
<dbReference type="GO" id="GO:0005886">
    <property type="term" value="C:plasma membrane"/>
    <property type="evidence" value="ECO:0007669"/>
    <property type="project" value="UniProtKB-SubCell"/>
</dbReference>
<dbReference type="InterPro" id="IPR050469">
    <property type="entry name" value="Diguanylate_Cyclase"/>
</dbReference>
<evidence type="ECO:0000259" key="5">
    <source>
        <dbReference type="PROSITE" id="PS50887"/>
    </source>
</evidence>
<dbReference type="SUPFAM" id="SSF55073">
    <property type="entry name" value="Nucleotide cyclase"/>
    <property type="match status" value="1"/>
</dbReference>
<dbReference type="InterPro" id="IPR043128">
    <property type="entry name" value="Rev_trsase/Diguanyl_cyclase"/>
</dbReference>
<gene>
    <name evidence="6" type="ORF">TMS3_0121905</name>
</gene>
<dbReference type="NCBIfam" id="TIGR00254">
    <property type="entry name" value="GGDEF"/>
    <property type="match status" value="1"/>
</dbReference>
<evidence type="ECO:0000256" key="4">
    <source>
        <dbReference type="ARBA" id="ARBA00034247"/>
    </source>
</evidence>
<dbReference type="eggNOG" id="COG3706">
    <property type="taxonomic scope" value="Bacteria"/>
</dbReference>
<dbReference type="EMBL" id="AWSQ01000009">
    <property type="protein sequence ID" value="KFX67865.1"/>
    <property type="molecule type" value="Genomic_DNA"/>
</dbReference>
<name>A0A0A1YE08_9PSED</name>
<dbReference type="InterPro" id="IPR000160">
    <property type="entry name" value="GGDEF_dom"/>
</dbReference>
<evidence type="ECO:0000256" key="1">
    <source>
        <dbReference type="ARBA" id="ARBA00001946"/>
    </source>
</evidence>
<dbReference type="CDD" id="cd01949">
    <property type="entry name" value="GGDEF"/>
    <property type="match status" value="1"/>
</dbReference>
<reference evidence="6 7" key="1">
    <citation type="journal article" date="2014" name="Genome Announc.">
        <title>Draft Genome Sequence of Petroleum Oil-Degrading Marine Bacterium Pseudomonas taeanensis Strain MS-3, Isolated from a Crude Oil-Contaminated Seashore.</title>
        <authorList>
            <person name="Lee S.Y."/>
            <person name="Kim S.H."/>
            <person name="Lee D.G."/>
            <person name="Shin S."/>
            <person name="Yun S.H."/>
            <person name="Choi C.W."/>
            <person name="Chung Y.H."/>
            <person name="Choi J.S."/>
            <person name="Kahng H.Y."/>
            <person name="Kim S.I."/>
        </authorList>
    </citation>
    <scope>NUCLEOTIDE SEQUENCE [LARGE SCALE GENOMIC DNA]</scope>
    <source>
        <strain evidence="6 7">MS-3</strain>
    </source>
</reference>
<dbReference type="EC" id="2.7.7.65" evidence="3"/>
<dbReference type="GO" id="GO:1902201">
    <property type="term" value="P:negative regulation of bacterial-type flagellum-dependent cell motility"/>
    <property type="evidence" value="ECO:0007669"/>
    <property type="project" value="TreeGrafter"/>
</dbReference>
<comment type="caution">
    <text evidence="6">The sequence shown here is derived from an EMBL/GenBank/DDBJ whole genome shotgun (WGS) entry which is preliminary data.</text>
</comment>
<comment type="catalytic activity">
    <reaction evidence="4">
        <text>2 GTP = 3',3'-c-di-GMP + 2 diphosphate</text>
        <dbReference type="Rhea" id="RHEA:24898"/>
        <dbReference type="ChEBI" id="CHEBI:33019"/>
        <dbReference type="ChEBI" id="CHEBI:37565"/>
        <dbReference type="ChEBI" id="CHEBI:58805"/>
        <dbReference type="EC" id="2.7.7.65"/>
    </reaction>
</comment>
<evidence type="ECO:0000256" key="2">
    <source>
        <dbReference type="ARBA" id="ARBA00004533"/>
    </source>
</evidence>
<dbReference type="Gene3D" id="3.30.70.270">
    <property type="match status" value="1"/>
</dbReference>
<dbReference type="Pfam" id="PF00990">
    <property type="entry name" value="GGDEF"/>
    <property type="match status" value="1"/>
</dbReference>
<dbReference type="SMART" id="SM00267">
    <property type="entry name" value="GGDEF"/>
    <property type="match status" value="1"/>
</dbReference>
<dbReference type="OrthoDB" id="9812260at2"/>
<evidence type="ECO:0000313" key="6">
    <source>
        <dbReference type="EMBL" id="KFX67865.1"/>
    </source>
</evidence>